<proteinExistence type="predicted"/>
<feature type="non-terminal residue" evidence="2">
    <location>
        <position position="55"/>
    </location>
</feature>
<organism evidence="2 3">
    <name type="scientific">Datura stramonium</name>
    <name type="common">Jimsonweed</name>
    <name type="synonym">Common thornapple</name>
    <dbReference type="NCBI Taxonomy" id="4076"/>
    <lineage>
        <taxon>Eukaryota</taxon>
        <taxon>Viridiplantae</taxon>
        <taxon>Streptophyta</taxon>
        <taxon>Embryophyta</taxon>
        <taxon>Tracheophyta</taxon>
        <taxon>Spermatophyta</taxon>
        <taxon>Magnoliopsida</taxon>
        <taxon>eudicotyledons</taxon>
        <taxon>Gunneridae</taxon>
        <taxon>Pentapetalae</taxon>
        <taxon>asterids</taxon>
        <taxon>lamiids</taxon>
        <taxon>Solanales</taxon>
        <taxon>Solanaceae</taxon>
        <taxon>Solanoideae</taxon>
        <taxon>Datureae</taxon>
        <taxon>Datura</taxon>
    </lineage>
</organism>
<evidence type="ECO:0000313" key="2">
    <source>
        <dbReference type="EMBL" id="MCD9646399.1"/>
    </source>
</evidence>
<keyword evidence="3" id="KW-1185">Reference proteome</keyword>
<comment type="caution">
    <text evidence="2">The sequence shown here is derived from an EMBL/GenBank/DDBJ whole genome shotgun (WGS) entry which is preliminary data.</text>
</comment>
<gene>
    <name evidence="2" type="ORF">HAX54_036206</name>
</gene>
<evidence type="ECO:0000313" key="3">
    <source>
        <dbReference type="Proteomes" id="UP000823775"/>
    </source>
</evidence>
<sequence>MVGSSATVGSSGPGAQLGRGKGRGEASTPDYANPYPRIFALDRQRVTVPPAGMNR</sequence>
<reference evidence="2 3" key="1">
    <citation type="journal article" date="2021" name="BMC Genomics">
        <title>Datura genome reveals duplications of psychoactive alkaloid biosynthetic genes and high mutation rate following tissue culture.</title>
        <authorList>
            <person name="Rajewski A."/>
            <person name="Carter-House D."/>
            <person name="Stajich J."/>
            <person name="Litt A."/>
        </authorList>
    </citation>
    <scope>NUCLEOTIDE SEQUENCE [LARGE SCALE GENOMIC DNA]</scope>
    <source>
        <strain evidence="2">AR-01</strain>
    </source>
</reference>
<feature type="compositionally biased region" description="Polar residues" evidence="1">
    <location>
        <begin position="1"/>
        <end position="10"/>
    </location>
</feature>
<evidence type="ECO:0000256" key="1">
    <source>
        <dbReference type="SAM" id="MobiDB-lite"/>
    </source>
</evidence>
<name>A0ABS8VI54_DATST</name>
<dbReference type="EMBL" id="JACEIK010004782">
    <property type="protein sequence ID" value="MCD9646399.1"/>
    <property type="molecule type" value="Genomic_DNA"/>
</dbReference>
<accession>A0ABS8VI54</accession>
<feature type="region of interest" description="Disordered" evidence="1">
    <location>
        <begin position="1"/>
        <end position="38"/>
    </location>
</feature>
<dbReference type="Proteomes" id="UP000823775">
    <property type="component" value="Unassembled WGS sequence"/>
</dbReference>
<protein>
    <submittedName>
        <fullName evidence="2">Uncharacterized protein</fullName>
    </submittedName>
</protein>